<accession>A0A8J9W252</accession>
<evidence type="ECO:0000313" key="4">
    <source>
        <dbReference type="Proteomes" id="UP000838412"/>
    </source>
</evidence>
<organism evidence="3 4">
    <name type="scientific">Branchiostoma lanceolatum</name>
    <name type="common">Common lancelet</name>
    <name type="synonym">Amphioxus lanceolatum</name>
    <dbReference type="NCBI Taxonomy" id="7740"/>
    <lineage>
        <taxon>Eukaryota</taxon>
        <taxon>Metazoa</taxon>
        <taxon>Chordata</taxon>
        <taxon>Cephalochordata</taxon>
        <taxon>Leptocardii</taxon>
        <taxon>Amphioxiformes</taxon>
        <taxon>Branchiostomatidae</taxon>
        <taxon>Branchiostoma</taxon>
    </lineage>
</organism>
<dbReference type="Proteomes" id="UP000838412">
    <property type="component" value="Chromosome 1"/>
</dbReference>
<dbReference type="EMBL" id="OV696686">
    <property type="protein sequence ID" value="CAH1233955.1"/>
    <property type="molecule type" value="Genomic_DNA"/>
</dbReference>
<feature type="compositionally biased region" description="Low complexity" evidence="1">
    <location>
        <begin position="195"/>
        <end position="205"/>
    </location>
</feature>
<feature type="signal peptide" evidence="2">
    <location>
        <begin position="1"/>
        <end position="21"/>
    </location>
</feature>
<protein>
    <submittedName>
        <fullName evidence="3">Hypp862 protein</fullName>
    </submittedName>
</protein>
<sequence>MKPVATLLVIAVIVSNRQLQADDVTPDVYNTLQADDVDPDVYNTLQADDVDPDVYTTLQADDVTNRQQQGDDVTNYVYNKQLQADNVASDVYTSNLQVDDALSDVYNSNGDVRRGQLQVGDVTNDVYREPTWCRESGGNDVTDHTECWRSNNTETRGGRKSPRLRHLAPLNVTLSKLSHFPLRRNARDSNRRSVGAEAEGTAGVARLRRPDSRSQDGHGPEEDDGSKRSDGLVSARRSFGVAVEDTDEMVLLRRADSINSGLVREDWTHQLADAEETVRLRRADGTTETLQEDWTEHLKDAEEIVRLRRADGSSELVLEDWTKQLEDAEEAVRLRRAHGKSGPVIEDWSKQLEAEEAVRLRRAHGKTGPVIEDWSMQLEDAEEAVRLRRAHGKTGPVIEDWSKQLEAEEIIRVVSCQVDMSCSPARSKACRCPRGEAGGCVVPRARVSQISRTRSGALNMFCVGVSLSHEEAGAQNPQTSCKYFSTDNAKYRVFATKVPEVDPTASGKPRIRYRACLKPMS</sequence>
<dbReference type="AlphaFoldDB" id="A0A8J9W252"/>
<keyword evidence="2" id="KW-0732">Signal</keyword>
<feature type="compositionally biased region" description="Basic and acidic residues" evidence="1">
    <location>
        <begin position="208"/>
        <end position="230"/>
    </location>
</feature>
<reference evidence="3" key="1">
    <citation type="submission" date="2022-01" db="EMBL/GenBank/DDBJ databases">
        <authorList>
            <person name="Braso-Vives M."/>
        </authorList>
    </citation>
    <scope>NUCLEOTIDE SEQUENCE</scope>
</reference>
<proteinExistence type="predicted"/>
<feature type="chain" id="PRO_5035464510" evidence="2">
    <location>
        <begin position="22"/>
        <end position="521"/>
    </location>
</feature>
<gene>
    <name evidence="3" type="primary">Hypp862</name>
    <name evidence="3" type="ORF">BLAG_LOCUS2536</name>
</gene>
<feature type="region of interest" description="Disordered" evidence="1">
    <location>
        <begin position="133"/>
        <end position="166"/>
    </location>
</feature>
<name>A0A8J9W252_BRALA</name>
<evidence type="ECO:0000256" key="2">
    <source>
        <dbReference type="SAM" id="SignalP"/>
    </source>
</evidence>
<evidence type="ECO:0000313" key="3">
    <source>
        <dbReference type="EMBL" id="CAH1233955.1"/>
    </source>
</evidence>
<evidence type="ECO:0000256" key="1">
    <source>
        <dbReference type="SAM" id="MobiDB-lite"/>
    </source>
</evidence>
<keyword evidence="4" id="KW-1185">Reference proteome</keyword>
<feature type="region of interest" description="Disordered" evidence="1">
    <location>
        <begin position="181"/>
        <end position="233"/>
    </location>
</feature>
<dbReference type="OrthoDB" id="10458397at2759"/>